<evidence type="ECO:0000256" key="3">
    <source>
        <dbReference type="ARBA" id="ARBA00022801"/>
    </source>
</evidence>
<keyword evidence="4" id="KW-0788">Thiol protease</keyword>
<dbReference type="AlphaFoldDB" id="A0A2S6FWI2"/>
<keyword evidence="1" id="KW-0690">Ribosome biogenesis</keyword>
<keyword evidence="2" id="KW-0645">Protease</keyword>
<keyword evidence="3" id="KW-0378">Hydrolase</keyword>
<evidence type="ECO:0000313" key="7">
    <source>
        <dbReference type="EMBL" id="PPK47953.1"/>
    </source>
</evidence>
<dbReference type="OrthoDB" id="48998at2"/>
<dbReference type="Pfam" id="PF04327">
    <property type="entry name" value="Peptidase_Prp"/>
    <property type="match status" value="1"/>
</dbReference>
<dbReference type="InterPro" id="IPR036764">
    <property type="entry name" value="Peptidase_Prp_sf"/>
</dbReference>
<dbReference type="STRING" id="37659.GCA_000703125_00152"/>
<evidence type="ECO:0000256" key="6">
    <source>
        <dbReference type="ARBA" id="ARBA00044538"/>
    </source>
</evidence>
<protein>
    <recommendedName>
        <fullName evidence="6">Ribosomal processing cysteine protease Prp</fullName>
    </recommendedName>
</protein>
<dbReference type="RefSeq" id="WP_029450788.1">
    <property type="nucleotide sequence ID" value="NZ_PTIS01000011.1"/>
</dbReference>
<comment type="caution">
    <text evidence="7">The sequence shown here is derived from an EMBL/GenBank/DDBJ whole genome shotgun (WGS) entry which is preliminary data.</text>
</comment>
<reference evidence="7 8" key="1">
    <citation type="submission" date="2018-02" db="EMBL/GenBank/DDBJ databases">
        <title>Genomic Encyclopedia of Archaeal and Bacterial Type Strains, Phase II (KMG-II): from individual species to whole genera.</title>
        <authorList>
            <person name="Goeker M."/>
        </authorList>
    </citation>
    <scope>NUCLEOTIDE SEQUENCE [LARGE SCALE GENOMIC DNA]</scope>
    <source>
        <strain evidence="7 8">DSM 15099</strain>
    </source>
</reference>
<dbReference type="SUPFAM" id="SSF118010">
    <property type="entry name" value="TM1457-like"/>
    <property type="match status" value="1"/>
</dbReference>
<name>A0A2S6FWI2_9CLOT</name>
<dbReference type="Gene3D" id="3.30.70.1490">
    <property type="entry name" value="Cysteine protease Prp"/>
    <property type="match status" value="1"/>
</dbReference>
<dbReference type="EMBL" id="PTIS01000011">
    <property type="protein sequence ID" value="PPK47953.1"/>
    <property type="molecule type" value="Genomic_DNA"/>
</dbReference>
<dbReference type="InterPro" id="IPR007422">
    <property type="entry name" value="Peptidase_Prp"/>
</dbReference>
<evidence type="ECO:0000256" key="2">
    <source>
        <dbReference type="ARBA" id="ARBA00022670"/>
    </source>
</evidence>
<evidence type="ECO:0000256" key="1">
    <source>
        <dbReference type="ARBA" id="ARBA00022517"/>
    </source>
</evidence>
<accession>A0A2S6FWI2</accession>
<dbReference type="CDD" id="cd16332">
    <property type="entry name" value="Prp-like"/>
    <property type="match status" value="1"/>
</dbReference>
<dbReference type="GO" id="GO:0006508">
    <property type="term" value="P:proteolysis"/>
    <property type="evidence" value="ECO:0007669"/>
    <property type="project" value="UniProtKB-KW"/>
</dbReference>
<sequence>MTNILFQKRDDKFIAFKIEGHSGYADKGEDIVCAAISALSQSVVIGLEEVLYIKSDYGIKDGFLHMSLKDNSIQDIEKSQVLLKTFFKSLKSISVSYVKYITIQIEEV</sequence>
<evidence type="ECO:0000313" key="8">
    <source>
        <dbReference type="Proteomes" id="UP000239863"/>
    </source>
</evidence>
<dbReference type="GO" id="GO:0042254">
    <property type="term" value="P:ribosome biogenesis"/>
    <property type="evidence" value="ECO:0007669"/>
    <property type="project" value="UniProtKB-KW"/>
</dbReference>
<organism evidence="7 8">
    <name type="scientific">Clostridium algidicarnis DSM 15099</name>
    <dbReference type="NCBI Taxonomy" id="1121295"/>
    <lineage>
        <taxon>Bacteria</taxon>
        <taxon>Bacillati</taxon>
        <taxon>Bacillota</taxon>
        <taxon>Clostridia</taxon>
        <taxon>Eubacteriales</taxon>
        <taxon>Clostridiaceae</taxon>
        <taxon>Clostridium</taxon>
    </lineage>
</organism>
<dbReference type="PANTHER" id="PTHR39178:SF1">
    <property type="entry name" value="RIBOSOMAL-PROCESSING CYSTEINE PROTEASE PRP"/>
    <property type="match status" value="1"/>
</dbReference>
<gene>
    <name evidence="7" type="ORF">BD821_11110</name>
</gene>
<comment type="similarity">
    <text evidence="5">Belongs to the Prp family.</text>
</comment>
<dbReference type="GeneID" id="75089117"/>
<evidence type="ECO:0000256" key="5">
    <source>
        <dbReference type="ARBA" id="ARBA00044503"/>
    </source>
</evidence>
<dbReference type="Proteomes" id="UP000239863">
    <property type="component" value="Unassembled WGS sequence"/>
</dbReference>
<dbReference type="GO" id="GO:0008234">
    <property type="term" value="F:cysteine-type peptidase activity"/>
    <property type="evidence" value="ECO:0007669"/>
    <property type="project" value="UniProtKB-KW"/>
</dbReference>
<proteinExistence type="inferred from homology"/>
<dbReference type="PANTHER" id="PTHR39178">
    <property type="entry name" value="HYPOTHETICAL RIBOSOME-ASSOCIATED PROTEIN"/>
    <property type="match status" value="1"/>
</dbReference>
<evidence type="ECO:0000256" key="4">
    <source>
        <dbReference type="ARBA" id="ARBA00022807"/>
    </source>
</evidence>